<keyword evidence="1" id="KW-1133">Transmembrane helix</keyword>
<name>A0A517MAB1_9BACT</name>
<gene>
    <name evidence="2" type="ORF">FF011L_05580</name>
</gene>
<keyword evidence="1" id="KW-0472">Membrane</keyword>
<evidence type="ECO:0008006" key="4">
    <source>
        <dbReference type="Google" id="ProtNLM"/>
    </source>
</evidence>
<evidence type="ECO:0000313" key="2">
    <source>
        <dbReference type="EMBL" id="QDS91823.1"/>
    </source>
</evidence>
<dbReference type="Proteomes" id="UP000320672">
    <property type="component" value="Chromosome"/>
</dbReference>
<keyword evidence="1" id="KW-0812">Transmembrane</keyword>
<organism evidence="2 3">
    <name type="scientific">Roseimaritima multifibrata</name>
    <dbReference type="NCBI Taxonomy" id="1930274"/>
    <lineage>
        <taxon>Bacteria</taxon>
        <taxon>Pseudomonadati</taxon>
        <taxon>Planctomycetota</taxon>
        <taxon>Planctomycetia</taxon>
        <taxon>Pirellulales</taxon>
        <taxon>Pirellulaceae</taxon>
        <taxon>Roseimaritima</taxon>
    </lineage>
</organism>
<dbReference type="AlphaFoldDB" id="A0A517MAB1"/>
<sequence>MWPQPKPSKRPQHVRTIDPDKTWIAGLVGMLTRYRGLFSLFSGKLIFAAAALKWMNWHAALTIVLVGAGLIACLWITRIFFLRYIRCSERLHAICHEFRDELPNLTDVKASKRARGDALQRVLNEFVNQIAAIYRHQFADDSTRCALRLLDQSGENFTTVARSTGFEKSRKTNSEPVPVSAGLAKAIREKDAQGVFLIPDIPTAIEDEIWHPTKTDGLPDVKFLMVAPVNVVDRKQKQTVGILYVSSLKRRFSGPDTLSMKAFSDYLGTVLAVVADADSRMQKRGKAK</sequence>
<dbReference type="KEGG" id="rml:FF011L_05580"/>
<reference evidence="2 3" key="1">
    <citation type="submission" date="2019-02" db="EMBL/GenBank/DDBJ databases">
        <title>Deep-cultivation of Planctomycetes and their phenomic and genomic characterization uncovers novel biology.</title>
        <authorList>
            <person name="Wiegand S."/>
            <person name="Jogler M."/>
            <person name="Boedeker C."/>
            <person name="Pinto D."/>
            <person name="Vollmers J."/>
            <person name="Rivas-Marin E."/>
            <person name="Kohn T."/>
            <person name="Peeters S.H."/>
            <person name="Heuer A."/>
            <person name="Rast P."/>
            <person name="Oberbeckmann S."/>
            <person name="Bunk B."/>
            <person name="Jeske O."/>
            <person name="Meyerdierks A."/>
            <person name="Storesund J.E."/>
            <person name="Kallscheuer N."/>
            <person name="Luecker S."/>
            <person name="Lage O.M."/>
            <person name="Pohl T."/>
            <person name="Merkel B.J."/>
            <person name="Hornburger P."/>
            <person name="Mueller R.-W."/>
            <person name="Bruemmer F."/>
            <person name="Labrenz M."/>
            <person name="Spormann A.M."/>
            <person name="Op den Camp H."/>
            <person name="Overmann J."/>
            <person name="Amann R."/>
            <person name="Jetten M.S.M."/>
            <person name="Mascher T."/>
            <person name="Medema M.H."/>
            <person name="Devos D.P."/>
            <person name="Kaster A.-K."/>
            <person name="Ovreas L."/>
            <person name="Rohde M."/>
            <person name="Galperin M.Y."/>
            <person name="Jogler C."/>
        </authorList>
    </citation>
    <scope>NUCLEOTIDE SEQUENCE [LARGE SCALE GENOMIC DNA]</scope>
    <source>
        <strain evidence="2 3">FF011L</strain>
    </source>
</reference>
<protein>
    <recommendedName>
        <fullName evidence="4">GAF domain-containing protein</fullName>
    </recommendedName>
</protein>
<feature type="transmembrane region" description="Helical" evidence="1">
    <location>
        <begin position="61"/>
        <end position="81"/>
    </location>
</feature>
<dbReference type="EMBL" id="CP036262">
    <property type="protein sequence ID" value="QDS91823.1"/>
    <property type="molecule type" value="Genomic_DNA"/>
</dbReference>
<evidence type="ECO:0000313" key="3">
    <source>
        <dbReference type="Proteomes" id="UP000320672"/>
    </source>
</evidence>
<accession>A0A517MAB1</accession>
<evidence type="ECO:0000256" key="1">
    <source>
        <dbReference type="SAM" id="Phobius"/>
    </source>
</evidence>
<keyword evidence="3" id="KW-1185">Reference proteome</keyword>
<proteinExistence type="predicted"/>
<feature type="transmembrane region" description="Helical" evidence="1">
    <location>
        <begin position="37"/>
        <end position="55"/>
    </location>
</feature>